<dbReference type="InParanoid" id="A0A0D0E686"/>
<keyword evidence="1" id="KW-0472">Membrane</keyword>
<reference evidence="3" key="2">
    <citation type="submission" date="2015-01" db="EMBL/GenBank/DDBJ databases">
        <title>Evolutionary Origins and Diversification of the Mycorrhizal Mutualists.</title>
        <authorList>
            <consortium name="DOE Joint Genome Institute"/>
            <consortium name="Mycorrhizal Genomics Consortium"/>
            <person name="Kohler A."/>
            <person name="Kuo A."/>
            <person name="Nagy L.G."/>
            <person name="Floudas D."/>
            <person name="Copeland A."/>
            <person name="Barry K.W."/>
            <person name="Cichocki N."/>
            <person name="Veneault-Fourrey C."/>
            <person name="LaButti K."/>
            <person name="Lindquist E.A."/>
            <person name="Lipzen A."/>
            <person name="Lundell T."/>
            <person name="Morin E."/>
            <person name="Murat C."/>
            <person name="Riley R."/>
            <person name="Ohm R."/>
            <person name="Sun H."/>
            <person name="Tunlid A."/>
            <person name="Henrissat B."/>
            <person name="Grigoriev I.V."/>
            <person name="Hibbett D.S."/>
            <person name="Martin F."/>
        </authorList>
    </citation>
    <scope>NUCLEOTIDE SEQUENCE [LARGE SCALE GENOMIC DNA]</scope>
    <source>
        <strain evidence="3">Ve08.2h10</strain>
    </source>
</reference>
<protein>
    <submittedName>
        <fullName evidence="2">Uncharacterized protein</fullName>
    </submittedName>
</protein>
<accession>A0A0D0E686</accession>
<gene>
    <name evidence="2" type="ORF">PAXRUDRAFT_237056</name>
</gene>
<keyword evidence="1" id="KW-0812">Transmembrane</keyword>
<keyword evidence="1" id="KW-1133">Transmembrane helix</keyword>
<feature type="transmembrane region" description="Helical" evidence="1">
    <location>
        <begin position="57"/>
        <end position="90"/>
    </location>
</feature>
<evidence type="ECO:0000256" key="1">
    <source>
        <dbReference type="SAM" id="Phobius"/>
    </source>
</evidence>
<evidence type="ECO:0000313" key="3">
    <source>
        <dbReference type="Proteomes" id="UP000054538"/>
    </source>
</evidence>
<evidence type="ECO:0000313" key="2">
    <source>
        <dbReference type="EMBL" id="KIL00427.1"/>
    </source>
</evidence>
<dbReference type="Proteomes" id="UP000054538">
    <property type="component" value="Unassembled WGS sequence"/>
</dbReference>
<name>A0A0D0E686_9AGAM</name>
<dbReference type="HOGENOM" id="CLU_1960280_0_0_1"/>
<keyword evidence="3" id="KW-1185">Reference proteome</keyword>
<dbReference type="AlphaFoldDB" id="A0A0D0E686"/>
<proteinExistence type="predicted"/>
<organism evidence="2 3">
    <name type="scientific">Paxillus rubicundulus Ve08.2h10</name>
    <dbReference type="NCBI Taxonomy" id="930991"/>
    <lineage>
        <taxon>Eukaryota</taxon>
        <taxon>Fungi</taxon>
        <taxon>Dikarya</taxon>
        <taxon>Basidiomycota</taxon>
        <taxon>Agaricomycotina</taxon>
        <taxon>Agaricomycetes</taxon>
        <taxon>Agaricomycetidae</taxon>
        <taxon>Boletales</taxon>
        <taxon>Paxilineae</taxon>
        <taxon>Paxillaceae</taxon>
        <taxon>Paxillus</taxon>
    </lineage>
</organism>
<dbReference type="EMBL" id="KN824834">
    <property type="protein sequence ID" value="KIL00427.1"/>
    <property type="molecule type" value="Genomic_DNA"/>
</dbReference>
<reference evidence="2 3" key="1">
    <citation type="submission" date="2014-04" db="EMBL/GenBank/DDBJ databases">
        <authorList>
            <consortium name="DOE Joint Genome Institute"/>
            <person name="Kuo A."/>
            <person name="Kohler A."/>
            <person name="Jargeat P."/>
            <person name="Nagy L.G."/>
            <person name="Floudas D."/>
            <person name="Copeland A."/>
            <person name="Barry K.W."/>
            <person name="Cichocki N."/>
            <person name="Veneault-Fourrey C."/>
            <person name="LaButti K."/>
            <person name="Lindquist E.A."/>
            <person name="Lipzen A."/>
            <person name="Lundell T."/>
            <person name="Morin E."/>
            <person name="Murat C."/>
            <person name="Sun H."/>
            <person name="Tunlid A."/>
            <person name="Henrissat B."/>
            <person name="Grigoriev I.V."/>
            <person name="Hibbett D.S."/>
            <person name="Martin F."/>
            <person name="Nordberg H.P."/>
            <person name="Cantor M.N."/>
            <person name="Hua S.X."/>
        </authorList>
    </citation>
    <scope>NUCLEOTIDE SEQUENCE [LARGE SCALE GENOMIC DNA]</scope>
    <source>
        <strain evidence="2 3">Ve08.2h10</strain>
    </source>
</reference>
<sequence>MSVPVDYFSQTSSSTLIHHSGKWHTTLPKLMVLLVLLHRSQPSVGSVLRNNYNTVAVFQILACFSLFSYLFLACTISISCTYCLIFIFSLSQALLKFDRRTELLRILLQLMISLNGPRSHYCRPMTSI</sequence>